<keyword evidence="3" id="KW-0813">Transport</keyword>
<evidence type="ECO:0000313" key="10">
    <source>
        <dbReference type="EMBL" id="AZP04280.1"/>
    </source>
</evidence>
<gene>
    <name evidence="10" type="ORF">EJN90_06285</name>
</gene>
<dbReference type="GO" id="GO:0071978">
    <property type="term" value="P:bacterial-type flagellum-dependent swarming motility"/>
    <property type="evidence" value="ECO:0007669"/>
    <property type="project" value="InterPro"/>
</dbReference>
<evidence type="ECO:0000256" key="5">
    <source>
        <dbReference type="ARBA" id="ARBA00022692"/>
    </source>
</evidence>
<dbReference type="PANTHER" id="PTHR30433">
    <property type="entry name" value="CHEMOTAXIS PROTEIN MOTA"/>
    <property type="match status" value="1"/>
</dbReference>
<evidence type="ECO:0000256" key="3">
    <source>
        <dbReference type="ARBA" id="ARBA00022448"/>
    </source>
</evidence>
<organism evidence="10 11">
    <name type="scientific">Jeotgalibaca ciconiae</name>
    <dbReference type="NCBI Taxonomy" id="2496265"/>
    <lineage>
        <taxon>Bacteria</taxon>
        <taxon>Bacillati</taxon>
        <taxon>Bacillota</taxon>
        <taxon>Bacilli</taxon>
        <taxon>Lactobacillales</taxon>
        <taxon>Carnobacteriaceae</taxon>
        <taxon>Jeotgalibaca</taxon>
    </lineage>
</organism>
<dbReference type="OrthoDB" id="9806929at2"/>
<dbReference type="InterPro" id="IPR000540">
    <property type="entry name" value="Flag_MotA_CS"/>
</dbReference>
<keyword evidence="4" id="KW-1003">Cell membrane</keyword>
<dbReference type="GO" id="GO:0005886">
    <property type="term" value="C:plasma membrane"/>
    <property type="evidence" value="ECO:0007669"/>
    <property type="project" value="UniProtKB-SubCell"/>
</dbReference>
<comment type="subcellular location">
    <subcellularLocation>
        <location evidence="1">Cell membrane</location>
        <topology evidence="1">Multi-pass membrane protein</topology>
    </subcellularLocation>
</comment>
<protein>
    <submittedName>
        <fullName evidence="10">Motility protein A</fullName>
    </submittedName>
</protein>
<feature type="transmembrane region" description="Helical" evidence="8">
    <location>
        <begin position="5"/>
        <end position="23"/>
    </location>
</feature>
<comment type="similarity">
    <text evidence="2">Belongs to the MotA family.</text>
</comment>
<evidence type="ECO:0000313" key="11">
    <source>
        <dbReference type="Proteomes" id="UP000273326"/>
    </source>
</evidence>
<dbReference type="AlphaFoldDB" id="A0A3Q9BKX6"/>
<evidence type="ECO:0000256" key="2">
    <source>
        <dbReference type="ARBA" id="ARBA00008038"/>
    </source>
</evidence>
<keyword evidence="7 8" id="KW-0472">Membrane</keyword>
<dbReference type="PROSITE" id="PS01307">
    <property type="entry name" value="MOTA"/>
    <property type="match status" value="1"/>
</dbReference>
<dbReference type="InterPro" id="IPR002898">
    <property type="entry name" value="MotA_ExbB_proton_chnl"/>
</dbReference>
<feature type="transmembrane region" description="Helical" evidence="8">
    <location>
        <begin position="154"/>
        <end position="174"/>
    </location>
</feature>
<dbReference type="EMBL" id="CP034465">
    <property type="protein sequence ID" value="AZP04280.1"/>
    <property type="molecule type" value="Genomic_DNA"/>
</dbReference>
<evidence type="ECO:0000256" key="6">
    <source>
        <dbReference type="ARBA" id="ARBA00022989"/>
    </source>
</evidence>
<keyword evidence="6 8" id="KW-1133">Transmembrane helix</keyword>
<feature type="domain" description="MotA/TolQ/ExbB proton channel" evidence="9">
    <location>
        <begin position="104"/>
        <end position="220"/>
    </location>
</feature>
<keyword evidence="5 8" id="KW-0812">Transmembrane</keyword>
<name>A0A3Q9BKX6_9LACT</name>
<feature type="transmembrane region" description="Helical" evidence="8">
    <location>
        <begin position="180"/>
        <end position="202"/>
    </location>
</feature>
<dbReference type="Pfam" id="PF01618">
    <property type="entry name" value="MotA_ExbB"/>
    <property type="match status" value="1"/>
</dbReference>
<sequence length="271" mass="29378">MKRSYVSVISLAVGFAMIFWAIIDGGGSVGAFVDVPSIIITVFGSFCALLISYPIEQIKKVPRVLKKLVASPDVDREELIERIVELARIARSQGLLALDNELAEIENEFLSEGLKMVVDGMDPETIEEILEMKISNMEDRHGIGQGIFLKWSELAPAFGMIGTLIGLINMLGALTDPSTIGSGMAIALITTFYGSFLANLVFVPIATNLQSKTEVEVLISEMILEGVLGIQGGQNPRIIEQKLTSYLDGKPKRTRVADSQAVLQSEGQGYA</sequence>
<dbReference type="RefSeq" id="WP_126109539.1">
    <property type="nucleotide sequence ID" value="NZ_CP034465.1"/>
</dbReference>
<evidence type="ECO:0000259" key="9">
    <source>
        <dbReference type="Pfam" id="PF01618"/>
    </source>
</evidence>
<feature type="transmembrane region" description="Helical" evidence="8">
    <location>
        <begin position="35"/>
        <end position="55"/>
    </location>
</feature>
<dbReference type="InterPro" id="IPR047055">
    <property type="entry name" value="MotA-like"/>
</dbReference>
<dbReference type="Proteomes" id="UP000273326">
    <property type="component" value="Chromosome"/>
</dbReference>
<keyword evidence="11" id="KW-1185">Reference proteome</keyword>
<evidence type="ECO:0000256" key="1">
    <source>
        <dbReference type="ARBA" id="ARBA00004651"/>
    </source>
</evidence>
<reference evidence="11" key="1">
    <citation type="submission" date="2018-12" db="EMBL/GenBank/DDBJ databases">
        <title>Complete genome sequencing of Jeotgalibaca sp. H21T32.</title>
        <authorList>
            <person name="Bae J.-W."/>
            <person name="Lee S.-Y."/>
        </authorList>
    </citation>
    <scope>NUCLEOTIDE SEQUENCE [LARGE SCALE GENOMIC DNA]</scope>
    <source>
        <strain evidence="11">H21T32</strain>
    </source>
</reference>
<proteinExistence type="inferred from homology"/>
<dbReference type="GO" id="GO:0006935">
    <property type="term" value="P:chemotaxis"/>
    <property type="evidence" value="ECO:0007669"/>
    <property type="project" value="InterPro"/>
</dbReference>
<dbReference type="PANTHER" id="PTHR30433:SF2">
    <property type="entry name" value="MOTILITY PROTEIN A"/>
    <property type="match status" value="1"/>
</dbReference>
<evidence type="ECO:0000256" key="8">
    <source>
        <dbReference type="SAM" id="Phobius"/>
    </source>
</evidence>
<evidence type="ECO:0000256" key="7">
    <source>
        <dbReference type="ARBA" id="ARBA00023136"/>
    </source>
</evidence>
<evidence type="ECO:0000256" key="4">
    <source>
        <dbReference type="ARBA" id="ARBA00022475"/>
    </source>
</evidence>
<dbReference type="KEGG" id="jeh:EJN90_06285"/>
<accession>A0A3Q9BKX6</accession>